<dbReference type="RefSeq" id="WP_139040034.1">
    <property type="nucleotide sequence ID" value="NZ_VDDA01000032.1"/>
</dbReference>
<protein>
    <submittedName>
        <fullName evidence="1">Uncharacterized protein</fullName>
    </submittedName>
</protein>
<accession>A0A5C4L721</accession>
<reference evidence="1 2" key="1">
    <citation type="submission" date="2019-06" db="EMBL/GenBank/DDBJ databases">
        <title>Genome of Methylobacterium sp. 17Sr1-39.</title>
        <authorList>
            <person name="Seo T."/>
        </authorList>
    </citation>
    <scope>NUCLEOTIDE SEQUENCE [LARGE SCALE GENOMIC DNA]</scope>
    <source>
        <strain evidence="1 2">17Sr1-39</strain>
    </source>
</reference>
<evidence type="ECO:0000313" key="1">
    <source>
        <dbReference type="EMBL" id="TNC07658.1"/>
    </source>
</evidence>
<name>A0A5C4L721_9HYPH</name>
<dbReference type="Proteomes" id="UP000305267">
    <property type="component" value="Unassembled WGS sequence"/>
</dbReference>
<dbReference type="AlphaFoldDB" id="A0A5C4L721"/>
<dbReference type="EMBL" id="VDDA01000032">
    <property type="protein sequence ID" value="TNC07658.1"/>
    <property type="molecule type" value="Genomic_DNA"/>
</dbReference>
<proteinExistence type="predicted"/>
<sequence length="73" mass="7763">MVGSDEATNWRLRQIADILGVPVEAFADAGTSGDVVGLNELVNLCLTLKTQTGRSAALNALRRIRDHEKGGVT</sequence>
<keyword evidence="2" id="KW-1185">Reference proteome</keyword>
<gene>
    <name evidence="1" type="ORF">FF100_31775</name>
</gene>
<dbReference type="OrthoDB" id="7996692at2"/>
<evidence type="ECO:0000313" key="2">
    <source>
        <dbReference type="Proteomes" id="UP000305267"/>
    </source>
</evidence>
<organism evidence="1 2">
    <name type="scientific">Methylobacterium terricola</name>
    <dbReference type="NCBI Taxonomy" id="2583531"/>
    <lineage>
        <taxon>Bacteria</taxon>
        <taxon>Pseudomonadati</taxon>
        <taxon>Pseudomonadota</taxon>
        <taxon>Alphaproteobacteria</taxon>
        <taxon>Hyphomicrobiales</taxon>
        <taxon>Methylobacteriaceae</taxon>
        <taxon>Methylobacterium</taxon>
    </lineage>
</organism>
<comment type="caution">
    <text evidence="1">The sequence shown here is derived from an EMBL/GenBank/DDBJ whole genome shotgun (WGS) entry which is preliminary data.</text>
</comment>